<feature type="compositionally biased region" description="Low complexity" evidence="1">
    <location>
        <begin position="49"/>
        <end position="60"/>
    </location>
</feature>
<proteinExistence type="predicted"/>
<feature type="compositionally biased region" description="Basic residues" evidence="1">
    <location>
        <begin position="95"/>
        <end position="110"/>
    </location>
</feature>
<dbReference type="AlphaFoldDB" id="A0A8T0HIK4"/>
<protein>
    <submittedName>
        <fullName evidence="2">Uncharacterized protein</fullName>
    </submittedName>
</protein>
<sequence>MPRNPKLPYTLPKIPEQFATTTSKSAHNSGQHRRSTNQSTRFQPSNYIAAAMQDSQQSSAPMPNETEPAQNAQSSLREDNTQPMKTASKSYKNTNKSRARRRRRRWQRKS</sequence>
<feature type="compositionally biased region" description="Polar residues" evidence="1">
    <location>
        <begin position="67"/>
        <end position="94"/>
    </location>
</feature>
<gene>
    <name evidence="2" type="ORF">KC19_6G094400</name>
</gene>
<feature type="compositionally biased region" description="Polar residues" evidence="1">
    <location>
        <begin position="18"/>
        <end position="29"/>
    </location>
</feature>
<feature type="compositionally biased region" description="Polar residues" evidence="1">
    <location>
        <begin position="36"/>
        <end position="46"/>
    </location>
</feature>
<dbReference type="EMBL" id="CM026427">
    <property type="protein sequence ID" value="KAG0569492.1"/>
    <property type="molecule type" value="Genomic_DNA"/>
</dbReference>
<evidence type="ECO:0000256" key="1">
    <source>
        <dbReference type="SAM" id="MobiDB-lite"/>
    </source>
</evidence>
<comment type="caution">
    <text evidence="2">The sequence shown here is derived from an EMBL/GenBank/DDBJ whole genome shotgun (WGS) entry which is preliminary data.</text>
</comment>
<evidence type="ECO:0000313" key="2">
    <source>
        <dbReference type="EMBL" id="KAG0569492.1"/>
    </source>
</evidence>
<feature type="region of interest" description="Disordered" evidence="1">
    <location>
        <begin position="1"/>
        <end position="110"/>
    </location>
</feature>
<accession>A0A8T0HIK4</accession>
<organism evidence="2 3">
    <name type="scientific">Ceratodon purpureus</name>
    <name type="common">Fire moss</name>
    <name type="synonym">Dicranum purpureum</name>
    <dbReference type="NCBI Taxonomy" id="3225"/>
    <lineage>
        <taxon>Eukaryota</taxon>
        <taxon>Viridiplantae</taxon>
        <taxon>Streptophyta</taxon>
        <taxon>Embryophyta</taxon>
        <taxon>Bryophyta</taxon>
        <taxon>Bryophytina</taxon>
        <taxon>Bryopsida</taxon>
        <taxon>Dicranidae</taxon>
        <taxon>Pseudoditrichales</taxon>
        <taxon>Ditrichaceae</taxon>
        <taxon>Ceratodon</taxon>
    </lineage>
</organism>
<reference evidence="2 3" key="1">
    <citation type="submission" date="2020-06" db="EMBL/GenBank/DDBJ databases">
        <title>WGS assembly of Ceratodon purpureus strain R40.</title>
        <authorList>
            <person name="Carey S.B."/>
            <person name="Jenkins J."/>
            <person name="Shu S."/>
            <person name="Lovell J.T."/>
            <person name="Sreedasyam A."/>
            <person name="Maumus F."/>
            <person name="Tiley G.P."/>
            <person name="Fernandez-Pozo N."/>
            <person name="Barry K."/>
            <person name="Chen C."/>
            <person name="Wang M."/>
            <person name="Lipzen A."/>
            <person name="Daum C."/>
            <person name="Saski C.A."/>
            <person name="Payton A.C."/>
            <person name="Mcbreen J.C."/>
            <person name="Conrad R.E."/>
            <person name="Kollar L.M."/>
            <person name="Olsson S."/>
            <person name="Huttunen S."/>
            <person name="Landis J.B."/>
            <person name="Wickett N.J."/>
            <person name="Johnson M.G."/>
            <person name="Rensing S.A."/>
            <person name="Grimwood J."/>
            <person name="Schmutz J."/>
            <person name="Mcdaniel S.F."/>
        </authorList>
    </citation>
    <scope>NUCLEOTIDE SEQUENCE [LARGE SCALE GENOMIC DNA]</scope>
    <source>
        <strain evidence="2 3">R40</strain>
    </source>
</reference>
<evidence type="ECO:0000313" key="3">
    <source>
        <dbReference type="Proteomes" id="UP000822688"/>
    </source>
</evidence>
<keyword evidence="3" id="KW-1185">Reference proteome</keyword>
<dbReference type="Proteomes" id="UP000822688">
    <property type="component" value="Chromosome 6"/>
</dbReference>
<name>A0A8T0HIK4_CERPU</name>